<keyword evidence="4" id="KW-0812">Transmembrane</keyword>
<keyword evidence="8" id="KW-1185">Reference proteome</keyword>
<feature type="transmembrane region" description="Helical" evidence="4">
    <location>
        <begin position="930"/>
        <end position="948"/>
    </location>
</feature>
<feature type="compositionally biased region" description="Basic and acidic residues" evidence="3">
    <location>
        <begin position="273"/>
        <end position="285"/>
    </location>
</feature>
<dbReference type="Proteomes" id="UP000218231">
    <property type="component" value="Unassembled WGS sequence"/>
</dbReference>
<dbReference type="CDD" id="cd00063">
    <property type="entry name" value="FN3"/>
    <property type="match status" value="2"/>
</dbReference>
<evidence type="ECO:0000259" key="6">
    <source>
        <dbReference type="PROSITE" id="PS50853"/>
    </source>
</evidence>
<dbReference type="InterPro" id="IPR036116">
    <property type="entry name" value="FN3_sf"/>
</dbReference>
<evidence type="ECO:0000256" key="1">
    <source>
        <dbReference type="ARBA" id="ARBA00013064"/>
    </source>
</evidence>
<dbReference type="InterPro" id="IPR041201">
    <property type="entry name" value="PTPRJ_TM"/>
</dbReference>
<feature type="region of interest" description="Disordered" evidence="3">
    <location>
        <begin position="297"/>
        <end position="383"/>
    </location>
</feature>
<dbReference type="EMBL" id="LIAE01007029">
    <property type="protein sequence ID" value="PAV82732.1"/>
    <property type="molecule type" value="Genomic_DNA"/>
</dbReference>
<evidence type="ECO:0000256" key="5">
    <source>
        <dbReference type="SAM" id="SignalP"/>
    </source>
</evidence>
<keyword evidence="5" id="KW-0732">Signal</keyword>
<evidence type="ECO:0000256" key="3">
    <source>
        <dbReference type="SAM" id="MobiDB-lite"/>
    </source>
</evidence>
<feature type="region of interest" description="Disordered" evidence="3">
    <location>
        <begin position="257"/>
        <end position="285"/>
    </location>
</feature>
<name>A0A2A2L992_9BILA</name>
<dbReference type="PANTHER" id="PTHR46708:SF2">
    <property type="entry name" value="FIBRONECTIN TYPE-III DOMAIN-CONTAINING PROTEIN"/>
    <property type="match status" value="1"/>
</dbReference>
<sequence length="949" mass="106257">MICILLQLLAATQLTQSSSIFVDWSVNALPSVQHYILDYAPPVGNPSAGSTIQGTTTHAFINGTIPASEYQIYVTGIVPDGSRRNVSTLTVISGPEAPQLDSIETTEHEATISYFPPSGNEISYYIEYYPAGHEEYANVLETKASLVRLRGLDSGTTFRIKIKSIFRGIHSIRAIDASFTTAGAPSESYDYTSSSEFSVRTLPPDFNLVMTPFITTTSEPSYYEYSKESSDEKTGGTSAAVDVDKGDKLTTLIDETSTELRMSTLARTTSEPLPEREREEKEGKEIDITHMSTHLVTSAPSVEASEEEEEIETTPRSIATTTTATSKKTTTTQKTTTTTTEKTTKGTTAPKKLSVIDTGDYGKKSSEKPGKLDLSPIPEGFNDPDDVSLSDENEMLRLDWNVPESTVCDAFLVNYTILTLNKPQSFSVATSDDFALIKMFNEHTLDIRVFCMLAGALSKTWWARRIAYLAQPRQVEDAKITHLETDEFYVASMRIEWKWPEGHNFELYKIVVEYGIEKGATNEIEVTEETSVLLDKLEPAQQYIINIKNVSTELTLESKPVEIRQITPPLISSTVYPGQISSTAINVNFGESDPEQGRFDHYILTFSGNNKNITKKLEISDDKSLTFTKLIPGKTYHFAVYTVYKGVKSRPVIADITTYPLKVNQLYPVVGKDYCILYWDIENFGDSDVRFRLSHNADKLPTVSVDVKGTSRHRFGNLKSDTYYTFTITVIMGAGKNAQESESEMVTVAIPKGQMVPKVQRQGTRELVVSFENEPNVFTVLNGAADNFAVIVSDNSDLNDDNYELRSWFEVKDEEEWGSYRASPSTWNPFTENIHKASFTVGTDDCVKRSLEEPYCNGILRANVKYRVKVRMYTDTKVAMETDWASIEGFVGEEATENGEEEEDDYRFPCHMYLNGCRRKAAVAHLIRKSPFAFMLMLLAPFVIPFLYR</sequence>
<dbReference type="InterPro" id="IPR013783">
    <property type="entry name" value="Ig-like_fold"/>
</dbReference>
<comment type="caution">
    <text evidence="7">The sequence shown here is derived from an EMBL/GenBank/DDBJ whole genome shotgun (WGS) entry which is preliminary data.</text>
</comment>
<feature type="compositionally biased region" description="Polar residues" evidence="3">
    <location>
        <begin position="257"/>
        <end position="270"/>
    </location>
</feature>
<organism evidence="7 8">
    <name type="scientific">Diploscapter pachys</name>
    <dbReference type="NCBI Taxonomy" id="2018661"/>
    <lineage>
        <taxon>Eukaryota</taxon>
        <taxon>Metazoa</taxon>
        <taxon>Ecdysozoa</taxon>
        <taxon>Nematoda</taxon>
        <taxon>Chromadorea</taxon>
        <taxon>Rhabditida</taxon>
        <taxon>Rhabditina</taxon>
        <taxon>Rhabditomorpha</taxon>
        <taxon>Rhabditoidea</taxon>
        <taxon>Rhabditidae</taxon>
        <taxon>Diploscapter</taxon>
    </lineage>
</organism>
<feature type="signal peptide" evidence="5">
    <location>
        <begin position="1"/>
        <end position="17"/>
    </location>
</feature>
<keyword evidence="2" id="KW-0677">Repeat</keyword>
<dbReference type="InterPro" id="IPR050991">
    <property type="entry name" value="ECM_Regulatory_Proteins"/>
</dbReference>
<dbReference type="PANTHER" id="PTHR46708">
    <property type="entry name" value="TENASCIN"/>
    <property type="match status" value="1"/>
</dbReference>
<dbReference type="EC" id="3.1.3.48" evidence="1"/>
<gene>
    <name evidence="7" type="ORF">WR25_16147</name>
</gene>
<dbReference type="Pfam" id="PF18861">
    <property type="entry name" value="PTP_tm"/>
    <property type="match status" value="1"/>
</dbReference>
<evidence type="ECO:0000256" key="4">
    <source>
        <dbReference type="SAM" id="Phobius"/>
    </source>
</evidence>
<dbReference type="InterPro" id="IPR003961">
    <property type="entry name" value="FN3_dom"/>
</dbReference>
<dbReference type="Gene3D" id="2.60.40.10">
    <property type="entry name" value="Immunoglobulins"/>
    <property type="match status" value="4"/>
</dbReference>
<dbReference type="SUPFAM" id="SSF49265">
    <property type="entry name" value="Fibronectin type III"/>
    <property type="match status" value="2"/>
</dbReference>
<feature type="compositionally biased region" description="Low complexity" evidence="3">
    <location>
        <begin position="319"/>
        <end position="352"/>
    </location>
</feature>
<evidence type="ECO:0000313" key="7">
    <source>
        <dbReference type="EMBL" id="PAV82732.1"/>
    </source>
</evidence>
<dbReference type="Pfam" id="PF00041">
    <property type="entry name" value="fn3"/>
    <property type="match status" value="1"/>
</dbReference>
<feature type="chain" id="PRO_5012855821" description="protein-tyrosine-phosphatase" evidence="5">
    <location>
        <begin position="18"/>
        <end position="949"/>
    </location>
</feature>
<proteinExistence type="predicted"/>
<protein>
    <recommendedName>
        <fullName evidence="1">protein-tyrosine-phosphatase</fullName>
        <ecNumber evidence="1">3.1.3.48</ecNumber>
    </recommendedName>
</protein>
<reference evidence="7 8" key="1">
    <citation type="journal article" date="2017" name="Curr. Biol.">
        <title>Genome architecture and evolution of a unichromosomal asexual nematode.</title>
        <authorList>
            <person name="Fradin H."/>
            <person name="Zegar C."/>
            <person name="Gutwein M."/>
            <person name="Lucas J."/>
            <person name="Kovtun M."/>
            <person name="Corcoran D."/>
            <person name="Baugh L.R."/>
            <person name="Kiontke K."/>
            <person name="Gunsalus K."/>
            <person name="Fitch D.H."/>
            <person name="Piano F."/>
        </authorList>
    </citation>
    <scope>NUCLEOTIDE SEQUENCE [LARGE SCALE GENOMIC DNA]</scope>
    <source>
        <strain evidence="7">PF1309</strain>
    </source>
</reference>
<evidence type="ECO:0000256" key="2">
    <source>
        <dbReference type="ARBA" id="ARBA00022737"/>
    </source>
</evidence>
<dbReference type="STRING" id="2018661.A0A2A2L992"/>
<dbReference type="OrthoDB" id="8609993at2759"/>
<feature type="compositionally biased region" description="Basic and acidic residues" evidence="3">
    <location>
        <begin position="360"/>
        <end position="371"/>
    </location>
</feature>
<feature type="domain" description="Fibronectin type-III" evidence="6">
    <location>
        <begin position="94"/>
        <end position="184"/>
    </location>
</feature>
<accession>A0A2A2L992</accession>
<dbReference type="PROSITE" id="PS50853">
    <property type="entry name" value="FN3"/>
    <property type="match status" value="1"/>
</dbReference>
<dbReference type="GO" id="GO:0004725">
    <property type="term" value="F:protein tyrosine phosphatase activity"/>
    <property type="evidence" value="ECO:0007669"/>
    <property type="project" value="UniProtKB-EC"/>
</dbReference>
<evidence type="ECO:0000313" key="8">
    <source>
        <dbReference type="Proteomes" id="UP000218231"/>
    </source>
</evidence>
<keyword evidence="4" id="KW-1133">Transmembrane helix</keyword>
<keyword evidence="4" id="KW-0472">Membrane</keyword>
<dbReference type="AlphaFoldDB" id="A0A2A2L992"/>
<dbReference type="SMART" id="SM00060">
    <property type="entry name" value="FN3"/>
    <property type="match status" value="5"/>
</dbReference>